<dbReference type="CDD" id="cd01450">
    <property type="entry name" value="vWFA_subfamily_ECM"/>
    <property type="match status" value="1"/>
</dbReference>
<proteinExistence type="predicted"/>
<evidence type="ECO:0000313" key="3">
    <source>
        <dbReference type="Proteomes" id="UP001434883"/>
    </source>
</evidence>
<organism evidence="2 3">
    <name type="scientific">Xenoophorus captivus</name>
    <dbReference type="NCBI Taxonomy" id="1517983"/>
    <lineage>
        <taxon>Eukaryota</taxon>
        <taxon>Metazoa</taxon>
        <taxon>Chordata</taxon>
        <taxon>Craniata</taxon>
        <taxon>Vertebrata</taxon>
        <taxon>Euteleostomi</taxon>
        <taxon>Actinopterygii</taxon>
        <taxon>Neopterygii</taxon>
        <taxon>Teleostei</taxon>
        <taxon>Neoteleostei</taxon>
        <taxon>Acanthomorphata</taxon>
        <taxon>Ovalentaria</taxon>
        <taxon>Atherinomorphae</taxon>
        <taxon>Cyprinodontiformes</taxon>
        <taxon>Goodeidae</taxon>
        <taxon>Xenoophorus</taxon>
    </lineage>
</organism>
<reference evidence="2 3" key="1">
    <citation type="submission" date="2021-06" db="EMBL/GenBank/DDBJ databases">
        <authorList>
            <person name="Palmer J.M."/>
        </authorList>
    </citation>
    <scope>NUCLEOTIDE SEQUENCE [LARGE SCALE GENOMIC DNA]</scope>
    <source>
        <strain evidence="2 3">XC_2019</strain>
        <tissue evidence="2">Muscle</tissue>
    </source>
</reference>
<sequence>MKQFILEFIDTFRIGPQYVRLGVVKYADSPNMEFDLTRYVDKDTLKKAVEEIQQLGGGTETGKALEFMGPLFTTAKTSRGHKVPGYLVVITDGKSADKVKAPAEALRLQGVTIYAIGVKEAEVEELGEISGTPKRTFFVNSFDALNLIKDDIITDICTTDEDYNKMKEFMKSVVNKSFVGQNEVHVGVMQFSSAQRLEFPLNRYFTKKEMITAIDGMNQIGGGTLTGGAISEVSQYFDPARGGRPDLQQRLVVITDGEAQDEVKAPAEALRAQGVLVYAIGVEEANTTQLLEISGSPDRMYAERDFDALKDLERQVSLELCDPERECKKTEQADIIFLVDVSKSITLSKFRSMQKFMQSMVNQTTVGKDLTRFGVILYSTNPKSIFTLNQYSTRQEVVKAIADLKYPYGDTYTGQALKYSLQFFSPQHGGRAELQVPQILMVITDGDTTDLFSLAEPSLALRNKGVHVISIGVEGANVTQLEIMAGHDKSKVFYVDNFKALETLYKNITQVLCNSTKPGKRVRVFRAFVGLIIPPRIGRNTALKYFKAPPK</sequence>
<dbReference type="PRINTS" id="PR00453">
    <property type="entry name" value="VWFADOMAIN"/>
</dbReference>
<dbReference type="PANTHER" id="PTHR24020">
    <property type="entry name" value="COLLAGEN ALPHA"/>
    <property type="match status" value="1"/>
</dbReference>
<dbReference type="InterPro" id="IPR036465">
    <property type="entry name" value="vWFA_dom_sf"/>
</dbReference>
<gene>
    <name evidence="2" type="ORF">XENOCAPTIV_026362</name>
</gene>
<dbReference type="SUPFAM" id="SSF53300">
    <property type="entry name" value="vWA-like"/>
    <property type="match status" value="3"/>
</dbReference>
<dbReference type="Pfam" id="PF00092">
    <property type="entry name" value="VWA"/>
    <property type="match status" value="3"/>
</dbReference>
<dbReference type="PROSITE" id="PS50234">
    <property type="entry name" value="VWFA"/>
    <property type="match status" value="3"/>
</dbReference>
<protein>
    <recommendedName>
        <fullName evidence="1">VWFA domain-containing protein</fullName>
    </recommendedName>
</protein>
<evidence type="ECO:0000259" key="1">
    <source>
        <dbReference type="PROSITE" id="PS50234"/>
    </source>
</evidence>
<dbReference type="SMART" id="SM00327">
    <property type="entry name" value="VWA"/>
    <property type="match status" value="3"/>
</dbReference>
<dbReference type="InterPro" id="IPR050525">
    <property type="entry name" value="ECM_Assembly_Org"/>
</dbReference>
<keyword evidence="3" id="KW-1185">Reference proteome</keyword>
<dbReference type="Proteomes" id="UP001434883">
    <property type="component" value="Unassembled WGS sequence"/>
</dbReference>
<dbReference type="PANTHER" id="PTHR24020:SF86">
    <property type="entry name" value="COLLAGEN, TYPE VI, ALPHA 4"/>
    <property type="match status" value="1"/>
</dbReference>
<dbReference type="EMBL" id="JAHRIN010000652">
    <property type="protein sequence ID" value="MEQ2191313.1"/>
    <property type="molecule type" value="Genomic_DNA"/>
</dbReference>
<name>A0ABV0Q680_9TELE</name>
<feature type="domain" description="VWFA" evidence="1">
    <location>
        <begin position="134"/>
        <end position="316"/>
    </location>
</feature>
<dbReference type="InterPro" id="IPR002035">
    <property type="entry name" value="VWF_A"/>
</dbReference>
<accession>A0ABV0Q680</accession>
<feature type="domain" description="VWFA" evidence="1">
    <location>
        <begin position="1"/>
        <end position="137"/>
    </location>
</feature>
<feature type="domain" description="VWFA" evidence="1">
    <location>
        <begin position="334"/>
        <end position="508"/>
    </location>
</feature>
<comment type="caution">
    <text evidence="2">The sequence shown here is derived from an EMBL/GenBank/DDBJ whole genome shotgun (WGS) entry which is preliminary data.</text>
</comment>
<evidence type="ECO:0000313" key="2">
    <source>
        <dbReference type="EMBL" id="MEQ2191313.1"/>
    </source>
</evidence>
<dbReference type="Gene3D" id="3.40.50.410">
    <property type="entry name" value="von Willebrand factor, type A domain"/>
    <property type="match status" value="3"/>
</dbReference>